<name>A0A396HSD6_MEDTR</name>
<evidence type="ECO:0000313" key="3">
    <source>
        <dbReference type="Proteomes" id="UP000265566"/>
    </source>
</evidence>
<gene>
    <name evidence="2" type="ORF">MtrunA17_Chr5g0405251</name>
</gene>
<reference evidence="3" key="1">
    <citation type="journal article" date="2018" name="Nat. Plants">
        <title>Whole-genome landscape of Medicago truncatula symbiotic genes.</title>
        <authorList>
            <person name="Pecrix Y."/>
            <person name="Staton S.E."/>
            <person name="Sallet E."/>
            <person name="Lelandais-Briere C."/>
            <person name="Moreau S."/>
            <person name="Carrere S."/>
            <person name="Blein T."/>
            <person name="Jardinaud M.F."/>
            <person name="Latrasse D."/>
            <person name="Zouine M."/>
            <person name="Zahm M."/>
            <person name="Kreplak J."/>
            <person name="Mayjonade B."/>
            <person name="Satge C."/>
            <person name="Perez M."/>
            <person name="Cauet S."/>
            <person name="Marande W."/>
            <person name="Chantry-Darmon C."/>
            <person name="Lopez-Roques C."/>
            <person name="Bouchez O."/>
            <person name="Berard A."/>
            <person name="Debelle F."/>
            <person name="Munos S."/>
            <person name="Bendahmane A."/>
            <person name="Berges H."/>
            <person name="Niebel A."/>
            <person name="Buitink J."/>
            <person name="Frugier F."/>
            <person name="Benhamed M."/>
            <person name="Crespi M."/>
            <person name="Gouzy J."/>
            <person name="Gamas P."/>
        </authorList>
    </citation>
    <scope>NUCLEOTIDE SEQUENCE [LARGE SCALE GENOMIC DNA]</scope>
    <source>
        <strain evidence="3">cv. Jemalong A17</strain>
    </source>
</reference>
<dbReference type="Gramene" id="rna29316">
    <property type="protein sequence ID" value="RHN54305.1"/>
    <property type="gene ID" value="gene29316"/>
</dbReference>
<feature type="compositionally biased region" description="Polar residues" evidence="1">
    <location>
        <begin position="1"/>
        <end position="11"/>
    </location>
</feature>
<proteinExistence type="predicted"/>
<evidence type="ECO:0000313" key="2">
    <source>
        <dbReference type="EMBL" id="RHN54305.1"/>
    </source>
</evidence>
<dbReference type="Proteomes" id="UP000265566">
    <property type="component" value="Chromosome 5"/>
</dbReference>
<comment type="caution">
    <text evidence="2">The sequence shown here is derived from an EMBL/GenBank/DDBJ whole genome shotgun (WGS) entry which is preliminary data.</text>
</comment>
<organism evidence="2 3">
    <name type="scientific">Medicago truncatula</name>
    <name type="common">Barrel medic</name>
    <name type="synonym">Medicago tribuloides</name>
    <dbReference type="NCBI Taxonomy" id="3880"/>
    <lineage>
        <taxon>Eukaryota</taxon>
        <taxon>Viridiplantae</taxon>
        <taxon>Streptophyta</taxon>
        <taxon>Embryophyta</taxon>
        <taxon>Tracheophyta</taxon>
        <taxon>Spermatophyta</taxon>
        <taxon>Magnoliopsida</taxon>
        <taxon>eudicotyledons</taxon>
        <taxon>Gunneridae</taxon>
        <taxon>Pentapetalae</taxon>
        <taxon>rosids</taxon>
        <taxon>fabids</taxon>
        <taxon>Fabales</taxon>
        <taxon>Fabaceae</taxon>
        <taxon>Papilionoideae</taxon>
        <taxon>50 kb inversion clade</taxon>
        <taxon>NPAAA clade</taxon>
        <taxon>Hologalegina</taxon>
        <taxon>IRL clade</taxon>
        <taxon>Trifolieae</taxon>
        <taxon>Medicago</taxon>
    </lineage>
</organism>
<protein>
    <submittedName>
        <fullName evidence="2">Uncharacterized protein</fullName>
    </submittedName>
</protein>
<dbReference type="EMBL" id="PSQE01000005">
    <property type="protein sequence ID" value="RHN54305.1"/>
    <property type="molecule type" value="Genomic_DNA"/>
</dbReference>
<evidence type="ECO:0000256" key="1">
    <source>
        <dbReference type="SAM" id="MobiDB-lite"/>
    </source>
</evidence>
<sequence length="68" mass="8119">MLHGNSRTNAQRLWKRRKETEDETESFQTAAVELIQTFRKIQLDSTECEIFLLHRYEIGQLQEDGEHL</sequence>
<dbReference type="AlphaFoldDB" id="A0A396HSD6"/>
<feature type="region of interest" description="Disordered" evidence="1">
    <location>
        <begin position="1"/>
        <end position="25"/>
    </location>
</feature>
<accession>A0A396HSD6</accession>